<accession>A0ABU5PX64</accession>
<name>A0ABU5PX64_9XANT</name>
<gene>
    <name evidence="3" type="ORF">VB146_10080</name>
</gene>
<keyword evidence="2" id="KW-0812">Transmembrane</keyword>
<evidence type="ECO:0000313" key="3">
    <source>
        <dbReference type="EMBL" id="MEA5124201.1"/>
    </source>
</evidence>
<keyword evidence="4" id="KW-1185">Reference proteome</keyword>
<feature type="transmembrane region" description="Helical" evidence="2">
    <location>
        <begin position="73"/>
        <end position="96"/>
    </location>
</feature>
<evidence type="ECO:0000256" key="2">
    <source>
        <dbReference type="SAM" id="Phobius"/>
    </source>
</evidence>
<feature type="region of interest" description="Disordered" evidence="1">
    <location>
        <begin position="1"/>
        <end position="23"/>
    </location>
</feature>
<keyword evidence="2" id="KW-1133">Transmembrane helix</keyword>
<dbReference type="Proteomes" id="UP001303614">
    <property type="component" value="Unassembled WGS sequence"/>
</dbReference>
<dbReference type="EMBL" id="JAYFSO010000010">
    <property type="protein sequence ID" value="MEA5124201.1"/>
    <property type="molecule type" value="Genomic_DNA"/>
</dbReference>
<evidence type="ECO:0000313" key="4">
    <source>
        <dbReference type="Proteomes" id="UP001303614"/>
    </source>
</evidence>
<keyword evidence="2" id="KW-0472">Membrane</keyword>
<proteinExistence type="predicted"/>
<protein>
    <submittedName>
        <fullName evidence="3">Uncharacterized protein</fullName>
    </submittedName>
</protein>
<comment type="caution">
    <text evidence="3">The sequence shown here is derived from an EMBL/GenBank/DDBJ whole genome shotgun (WGS) entry which is preliminary data.</text>
</comment>
<organism evidence="3 4">
    <name type="scientific">Xanthomonas floridensis</name>
    <dbReference type="NCBI Taxonomy" id="1843580"/>
    <lineage>
        <taxon>Bacteria</taxon>
        <taxon>Pseudomonadati</taxon>
        <taxon>Pseudomonadota</taxon>
        <taxon>Gammaproteobacteria</taxon>
        <taxon>Lysobacterales</taxon>
        <taxon>Lysobacteraceae</taxon>
        <taxon>Xanthomonas</taxon>
    </lineage>
</organism>
<evidence type="ECO:0000256" key="1">
    <source>
        <dbReference type="SAM" id="MobiDB-lite"/>
    </source>
</evidence>
<reference evidence="3 4" key="1">
    <citation type="submission" date="2023-12" db="EMBL/GenBank/DDBJ databases">
        <title>Genome sequencing of Xanthomonas floridensis.</title>
        <authorList>
            <person name="Greer S."/>
            <person name="Harrison J."/>
            <person name="Grant M."/>
            <person name="Vicente J."/>
            <person name="Studholme D."/>
        </authorList>
    </citation>
    <scope>NUCLEOTIDE SEQUENCE [LARGE SCALE GENOMIC DNA]</scope>
    <source>
        <strain evidence="3 4">WHRI 8848</strain>
    </source>
</reference>
<sequence>MVMMSSPRSTPIPRATPALSTPHSAANDSLIATTGAALPLDFRCGRTGIRNRDIWCALPDIRSARKLRRLQRWVTRGVVFAASGLAFVLAMASALLH</sequence>